<dbReference type="EC" id="1.11.1.7" evidence="15"/>
<dbReference type="PANTHER" id="PTHR31517">
    <property type="match status" value="1"/>
</dbReference>
<evidence type="ECO:0000259" key="17">
    <source>
        <dbReference type="PROSITE" id="PS50873"/>
    </source>
</evidence>
<dbReference type="FunFam" id="1.10.420.10:FF:000008">
    <property type="entry name" value="Peroxidase"/>
    <property type="match status" value="1"/>
</dbReference>
<keyword evidence="9 15" id="KW-0560">Oxidoreductase</keyword>
<dbReference type="PRINTS" id="PR00461">
    <property type="entry name" value="PLPEROXIDASE"/>
</dbReference>
<dbReference type="PANTHER" id="PTHR31517:SF84">
    <property type="entry name" value="PEROXIDASE"/>
    <property type="match status" value="1"/>
</dbReference>
<evidence type="ECO:0000256" key="12">
    <source>
        <dbReference type="ARBA" id="ARBA00023324"/>
    </source>
</evidence>
<dbReference type="GO" id="GO:0020037">
    <property type="term" value="F:heme binding"/>
    <property type="evidence" value="ECO:0007669"/>
    <property type="project" value="UniProtKB-UniRule"/>
</dbReference>
<gene>
    <name evidence="18" type="primary">LOC100285877</name>
</gene>
<dbReference type="Proteomes" id="UP000007305">
    <property type="component" value="Chromosome 3"/>
</dbReference>
<dbReference type="GO" id="GO:0140825">
    <property type="term" value="F:lactoperoxidase activity"/>
    <property type="evidence" value="ECO:0007669"/>
    <property type="project" value="UniProtKB-EC"/>
</dbReference>
<comment type="function">
    <text evidence="2">Removal of H(2)O(2), oxidation of toxic reductants, biosynthesis and degradation of lignin, suberization, auxin catabolism, response to environmental stresses such as wounding, pathogen attack and oxidative stress. These functions might be dependent on each isozyme/isoform in each plant tissue.</text>
</comment>
<dbReference type="InterPro" id="IPR002016">
    <property type="entry name" value="Haem_peroxidase"/>
</dbReference>
<reference evidence="19" key="1">
    <citation type="submission" date="2015-12" db="EMBL/GenBank/DDBJ databases">
        <title>Update maize B73 reference genome by single molecule sequencing technologies.</title>
        <authorList>
            <consortium name="Maize Genome Sequencing Project"/>
            <person name="Ware D."/>
        </authorList>
    </citation>
    <scope>NUCLEOTIDE SEQUENCE [LARGE SCALE GENOMIC DNA]</scope>
    <source>
        <strain evidence="19">cv. B73</strain>
    </source>
</reference>
<dbReference type="GO" id="GO:0042744">
    <property type="term" value="P:hydrogen peroxide catabolic process"/>
    <property type="evidence" value="ECO:0007669"/>
    <property type="project" value="UniProtKB-KW"/>
</dbReference>
<evidence type="ECO:0000256" key="3">
    <source>
        <dbReference type="ARBA" id="ARBA00004613"/>
    </source>
</evidence>
<comment type="similarity">
    <text evidence="15">Belongs to the peroxidase family. Classical plant (class III) peroxidase subfamily.</text>
</comment>
<evidence type="ECO:0000256" key="2">
    <source>
        <dbReference type="ARBA" id="ARBA00002322"/>
    </source>
</evidence>
<comment type="cofactor">
    <cofactor evidence="13 15">
        <name>Ca(2+)</name>
        <dbReference type="ChEBI" id="CHEBI:29108"/>
    </cofactor>
    <text evidence="13 15">Binds 2 calcium ions per subunit.</text>
</comment>
<feature type="region of interest" description="Disordered" evidence="16">
    <location>
        <begin position="55"/>
        <end position="228"/>
    </location>
</feature>
<reference evidence="18" key="3">
    <citation type="submission" date="2021-05" db="UniProtKB">
        <authorList>
            <consortium name="EnsemblPlants"/>
        </authorList>
    </citation>
    <scope>IDENTIFICATION</scope>
    <source>
        <strain evidence="18">cv. B73</strain>
    </source>
</reference>
<evidence type="ECO:0000256" key="4">
    <source>
        <dbReference type="ARBA" id="ARBA00022525"/>
    </source>
</evidence>
<keyword evidence="14" id="KW-1015">Disulfide bond</keyword>
<keyword evidence="5 15" id="KW-0575">Peroxidase</keyword>
<accession>A0A804NCB9</accession>
<keyword evidence="6 15" id="KW-0349">Heme</keyword>
<proteinExistence type="evidence at protein level"/>
<sequence length="390" mass="42537">MLAPGGRAGWRILAVLYSRRTLRGWAAGVQFSAFSDPPIEFQFQAADGIEAAAVAAGGGRGGRRRSLPGGRPRGEHAAAGTPGRRPRRGVLQREVPAGGGPGARRDADPRRQRRDHRPGAAALHVPRLPRPGLRRVDHARLAERDCGEGRLPELRPPGLRRDRAHQGQAGGRVPADRVVRGHHRHGGPGRRVPEQRAAVRRGDRPPRRQGVGGVRRRQRPPAALLQNRRPQDLLQLQGVGLEGPRRAVSAGSHTIGRAQCTTFASDRLYNYSGHVGQDPSLNKAYAAQLREMCEPGLADDTTMVEMDPRSPYTFDLSYYRNVRANRGLFTSDQALLDDPWTSAYVERMADAASPDEFFADYAAAITNMGRIEVLTGDNGEIRSACAAYVD</sequence>
<protein>
    <recommendedName>
        <fullName evidence="15">Peroxidase</fullName>
        <ecNumber evidence="15">1.11.1.7</ecNumber>
    </recommendedName>
</protein>
<comment type="subcellular location">
    <subcellularLocation>
        <location evidence="3 15">Secreted</location>
    </subcellularLocation>
</comment>
<dbReference type="GO" id="GO:0046872">
    <property type="term" value="F:metal ion binding"/>
    <property type="evidence" value="ECO:0007669"/>
    <property type="project" value="UniProtKB-UniRule"/>
</dbReference>
<feature type="domain" description="Plant heme peroxidase family profile" evidence="17">
    <location>
        <begin position="176"/>
        <end position="389"/>
    </location>
</feature>
<feature type="binding site" evidence="13">
    <location>
        <position position="307"/>
    </location>
    <ligand>
        <name>Ca(2+)</name>
        <dbReference type="ChEBI" id="CHEBI:29108"/>
        <label>2</label>
    </ligand>
</feature>
<dbReference type="AlphaFoldDB" id="A0A804NCB9"/>
<dbReference type="InterPro" id="IPR010255">
    <property type="entry name" value="Haem_peroxidase_sf"/>
</dbReference>
<feature type="binding site" evidence="13">
    <location>
        <position position="315"/>
    </location>
    <ligand>
        <name>Ca(2+)</name>
        <dbReference type="ChEBI" id="CHEBI:29108"/>
        <label>2</label>
    </ligand>
</feature>
<dbReference type="SUPFAM" id="SSF48113">
    <property type="entry name" value="Heme-dependent peroxidases"/>
    <property type="match status" value="1"/>
</dbReference>
<keyword evidence="11" id="KW-0325">Glycoprotein</keyword>
<organism evidence="18 19">
    <name type="scientific">Zea mays</name>
    <name type="common">Maize</name>
    <dbReference type="NCBI Taxonomy" id="4577"/>
    <lineage>
        <taxon>Eukaryota</taxon>
        <taxon>Viridiplantae</taxon>
        <taxon>Streptophyta</taxon>
        <taxon>Embryophyta</taxon>
        <taxon>Tracheophyta</taxon>
        <taxon>Spermatophyta</taxon>
        <taxon>Magnoliopsida</taxon>
        <taxon>Liliopsida</taxon>
        <taxon>Poales</taxon>
        <taxon>Poaceae</taxon>
        <taxon>PACMAD clade</taxon>
        <taxon>Panicoideae</taxon>
        <taxon>Andropogonodae</taxon>
        <taxon>Andropogoneae</taxon>
        <taxon>Tripsacinae</taxon>
        <taxon>Zea</taxon>
    </lineage>
</organism>
<evidence type="ECO:0000256" key="1">
    <source>
        <dbReference type="ARBA" id="ARBA00000189"/>
    </source>
</evidence>
<comment type="cofactor">
    <cofactor evidence="13 15">
        <name>heme b</name>
        <dbReference type="ChEBI" id="CHEBI:60344"/>
    </cofactor>
    <text evidence="13 15">Binds 1 heme b (iron(II)-protoporphyrin IX) group per subunit.</text>
</comment>
<keyword evidence="20" id="KW-1267">Proteomics identification</keyword>
<dbReference type="Gene3D" id="1.10.420.10">
    <property type="entry name" value="Peroxidase, domain 2"/>
    <property type="match status" value="1"/>
</dbReference>
<evidence type="ECO:0000256" key="14">
    <source>
        <dbReference type="PIRSR" id="PIRSR600823-5"/>
    </source>
</evidence>
<feature type="binding site" description="axial binding residue" evidence="13">
    <location>
        <position position="253"/>
    </location>
    <ligand>
        <name>heme b</name>
        <dbReference type="ChEBI" id="CHEBI:60344"/>
    </ligand>
    <ligandPart>
        <name>Fe</name>
        <dbReference type="ChEBI" id="CHEBI:18248"/>
    </ligandPart>
</feature>
<dbReference type="Gene3D" id="1.10.520.10">
    <property type="match status" value="1"/>
</dbReference>
<reference evidence="18" key="2">
    <citation type="submission" date="2019-07" db="EMBL/GenBank/DDBJ databases">
        <authorList>
            <person name="Seetharam A."/>
            <person name="Woodhouse M."/>
            <person name="Cannon E."/>
        </authorList>
    </citation>
    <scope>NUCLEOTIDE SEQUENCE [LARGE SCALE GENOMIC DNA]</scope>
    <source>
        <strain evidence="18">cv. B73</strain>
    </source>
</reference>
<comment type="catalytic activity">
    <reaction evidence="1 15">
        <text>2 a phenolic donor + H2O2 = 2 a phenolic radical donor + 2 H2O</text>
        <dbReference type="Rhea" id="RHEA:56136"/>
        <dbReference type="ChEBI" id="CHEBI:15377"/>
        <dbReference type="ChEBI" id="CHEBI:16240"/>
        <dbReference type="ChEBI" id="CHEBI:139520"/>
        <dbReference type="ChEBI" id="CHEBI:139521"/>
        <dbReference type="EC" id="1.11.1.7"/>
    </reaction>
</comment>
<evidence type="ECO:0000256" key="15">
    <source>
        <dbReference type="RuleBase" id="RU362060"/>
    </source>
</evidence>
<feature type="compositionally biased region" description="Basic and acidic residues" evidence="16">
    <location>
        <begin position="134"/>
        <end position="165"/>
    </location>
</feature>
<keyword evidence="7 13" id="KW-0479">Metal-binding</keyword>
<keyword evidence="8 13" id="KW-0106">Calcium</keyword>
<evidence type="ECO:0000256" key="16">
    <source>
        <dbReference type="SAM" id="MobiDB-lite"/>
    </source>
</evidence>
<dbReference type="InterPro" id="IPR000823">
    <property type="entry name" value="Peroxidase_pln"/>
</dbReference>
<evidence type="ECO:0000313" key="18">
    <source>
        <dbReference type="EnsemblPlants" id="Zm00001eb151190_P004"/>
    </source>
</evidence>
<evidence type="ECO:0000256" key="6">
    <source>
        <dbReference type="ARBA" id="ARBA00022617"/>
    </source>
</evidence>
<evidence type="ECO:0000256" key="9">
    <source>
        <dbReference type="ARBA" id="ARBA00023002"/>
    </source>
</evidence>
<evidence type="ECO:0000256" key="5">
    <source>
        <dbReference type="ARBA" id="ARBA00022559"/>
    </source>
</evidence>
<keyword evidence="12 15" id="KW-0376">Hydrogen peroxide</keyword>
<evidence type="ECO:0000256" key="11">
    <source>
        <dbReference type="ARBA" id="ARBA00023180"/>
    </source>
</evidence>
<feature type="binding site" evidence="13">
    <location>
        <position position="254"/>
    </location>
    <ligand>
        <name>Ca(2+)</name>
        <dbReference type="ChEBI" id="CHEBI:29108"/>
        <label>2</label>
    </ligand>
</feature>
<evidence type="ECO:0000313" key="19">
    <source>
        <dbReference type="Proteomes" id="UP000007305"/>
    </source>
</evidence>
<feature type="disulfide bond" evidence="14">
    <location>
        <begin position="260"/>
        <end position="293"/>
    </location>
</feature>
<keyword evidence="19" id="KW-1185">Reference proteome</keyword>
<evidence type="ECO:0000256" key="10">
    <source>
        <dbReference type="ARBA" id="ARBA00023004"/>
    </source>
</evidence>
<evidence type="ECO:0000256" key="13">
    <source>
        <dbReference type="PIRSR" id="PIRSR600823-3"/>
    </source>
</evidence>
<dbReference type="Pfam" id="PF00141">
    <property type="entry name" value="peroxidase"/>
    <property type="match status" value="1"/>
</dbReference>
<dbReference type="GO" id="GO:0005576">
    <property type="term" value="C:extracellular region"/>
    <property type="evidence" value="ECO:0007669"/>
    <property type="project" value="UniProtKB-SubCell"/>
</dbReference>
<evidence type="ECO:0000256" key="7">
    <source>
        <dbReference type="ARBA" id="ARBA00022723"/>
    </source>
</evidence>
<keyword evidence="10 13" id="KW-0408">Iron</keyword>
<dbReference type="EnsemblPlants" id="Zm00001eb151190_T004">
    <property type="protein sequence ID" value="Zm00001eb151190_P004"/>
    <property type="gene ID" value="Zm00001eb151190"/>
</dbReference>
<keyword evidence="4 15" id="KW-0964">Secreted</keyword>
<dbReference type="GO" id="GO:0006979">
    <property type="term" value="P:response to oxidative stress"/>
    <property type="evidence" value="ECO:0007669"/>
    <property type="project" value="UniProtKB-UniRule"/>
</dbReference>
<evidence type="ECO:0000256" key="8">
    <source>
        <dbReference type="ARBA" id="ARBA00022837"/>
    </source>
</evidence>
<evidence type="ECO:0007829" key="20">
    <source>
        <dbReference type="PeptideAtlas" id="A0A804NCB9"/>
    </source>
</evidence>
<name>A0A804NCB9_MAIZE</name>
<dbReference type="Gramene" id="Zm00001eb151190_T004">
    <property type="protein sequence ID" value="Zm00001eb151190_P004"/>
    <property type="gene ID" value="Zm00001eb151190"/>
</dbReference>
<dbReference type="PROSITE" id="PS50873">
    <property type="entry name" value="PEROXIDASE_4"/>
    <property type="match status" value="1"/>
</dbReference>